<evidence type="ECO:0000256" key="4">
    <source>
        <dbReference type="ARBA" id="ARBA00022729"/>
    </source>
</evidence>
<feature type="compositionally biased region" description="Basic and acidic residues" evidence="7">
    <location>
        <begin position="187"/>
        <end position="200"/>
    </location>
</feature>
<feature type="region of interest" description="Disordered" evidence="7">
    <location>
        <begin position="187"/>
        <end position="218"/>
    </location>
</feature>
<keyword evidence="4 8" id="KW-0732">Signal</keyword>
<feature type="chain" id="PRO_5030160519" description="ER membrane protein complex subunit 7 beta-sandwich domain-containing protein" evidence="8">
    <location>
        <begin position="27"/>
        <end position="218"/>
    </location>
</feature>
<accession>A0A6U6L9U2</accession>
<keyword evidence="6" id="KW-0472">Membrane</keyword>
<dbReference type="SUPFAM" id="SSF49452">
    <property type="entry name" value="Starch-binding domain-like"/>
    <property type="match status" value="1"/>
</dbReference>
<evidence type="ECO:0000259" key="9">
    <source>
        <dbReference type="Pfam" id="PF09430"/>
    </source>
</evidence>
<dbReference type="Pfam" id="PF09430">
    <property type="entry name" value="EMC7_beta-sandw"/>
    <property type="match status" value="1"/>
</dbReference>
<evidence type="ECO:0000256" key="3">
    <source>
        <dbReference type="ARBA" id="ARBA00022692"/>
    </source>
</evidence>
<feature type="signal peptide" evidence="8">
    <location>
        <begin position="1"/>
        <end position="26"/>
    </location>
</feature>
<evidence type="ECO:0000256" key="7">
    <source>
        <dbReference type="SAM" id="MobiDB-lite"/>
    </source>
</evidence>
<sequence length="218" mass="23274">MFGVGSRWNLARTLLLLASAAGFAGADDSAGPGSVRGRVSIPQKFQQELPPGQGLALTKVIVDGGKFTVLPTSDGYFAVNGVGPGPHYLQVVHPLLIFDPVRVEVSEGAGKNAAPKMTAYLADLEYGQGAKLKYPLGLAPSGMFQYLEKRDEFNVLTILKNPMALISLFSFGAMFLLPKLQPMLEEEKRQRAEQEEKERAIQGGAAGEGARGGEARGQ</sequence>
<proteinExistence type="inferred from homology"/>
<dbReference type="AlphaFoldDB" id="A0A6U6L9U2"/>
<evidence type="ECO:0000256" key="5">
    <source>
        <dbReference type="ARBA" id="ARBA00022989"/>
    </source>
</evidence>
<evidence type="ECO:0000256" key="2">
    <source>
        <dbReference type="ARBA" id="ARBA00008880"/>
    </source>
</evidence>
<dbReference type="PANTHER" id="PTHR13605:SF4">
    <property type="entry name" value="ER MEMBRANE PROTEIN COMPLEX SUBUNIT 7"/>
    <property type="match status" value="1"/>
</dbReference>
<evidence type="ECO:0000256" key="6">
    <source>
        <dbReference type="ARBA" id="ARBA00023136"/>
    </source>
</evidence>
<organism evidence="10">
    <name type="scientific">Zooxanthella nutricula</name>
    <dbReference type="NCBI Taxonomy" id="1333877"/>
    <lineage>
        <taxon>Eukaryota</taxon>
        <taxon>Sar</taxon>
        <taxon>Alveolata</taxon>
        <taxon>Dinophyceae</taxon>
        <taxon>Peridiniales</taxon>
        <taxon>Peridiniales incertae sedis</taxon>
        <taxon>Zooxanthella</taxon>
    </lineage>
</organism>
<feature type="domain" description="ER membrane protein complex subunit 7 beta-sandwich" evidence="9">
    <location>
        <begin position="56"/>
        <end position="166"/>
    </location>
</feature>
<reference evidence="10" key="1">
    <citation type="submission" date="2021-01" db="EMBL/GenBank/DDBJ databases">
        <authorList>
            <person name="Corre E."/>
            <person name="Pelletier E."/>
            <person name="Niang G."/>
            <person name="Scheremetjew M."/>
            <person name="Finn R."/>
            <person name="Kale V."/>
            <person name="Holt S."/>
            <person name="Cochrane G."/>
            <person name="Meng A."/>
            <person name="Brown T."/>
            <person name="Cohen L."/>
        </authorList>
    </citation>
    <scope>NUCLEOTIDE SEQUENCE</scope>
    <source>
        <strain evidence="10">RCC3387</strain>
    </source>
</reference>
<dbReference type="GO" id="GO:0030246">
    <property type="term" value="F:carbohydrate binding"/>
    <property type="evidence" value="ECO:0007669"/>
    <property type="project" value="InterPro"/>
</dbReference>
<gene>
    <name evidence="10" type="ORF">BRAN1462_LOCUS18178</name>
</gene>
<keyword evidence="3" id="KW-0812">Transmembrane</keyword>
<comment type="subcellular location">
    <subcellularLocation>
        <location evidence="1">Membrane</location>
        <topology evidence="1">Single-pass membrane protein</topology>
    </subcellularLocation>
</comment>
<name>A0A6U6L9U2_9DINO</name>
<evidence type="ECO:0000256" key="1">
    <source>
        <dbReference type="ARBA" id="ARBA00004167"/>
    </source>
</evidence>
<dbReference type="InterPro" id="IPR019008">
    <property type="entry name" value="Beta_sandwich_EMC7"/>
</dbReference>
<evidence type="ECO:0000256" key="8">
    <source>
        <dbReference type="SAM" id="SignalP"/>
    </source>
</evidence>
<dbReference type="EMBL" id="HBGW01028588">
    <property type="protein sequence ID" value="CAD9547943.1"/>
    <property type="molecule type" value="Transcribed_RNA"/>
</dbReference>
<protein>
    <recommendedName>
        <fullName evidence="9">ER membrane protein complex subunit 7 beta-sandwich domain-containing protein</fullName>
    </recommendedName>
</protein>
<dbReference type="PANTHER" id="PTHR13605">
    <property type="entry name" value="ER MEMBRANE PROTEIN COMPLEX SUBUNIT 7"/>
    <property type="match status" value="1"/>
</dbReference>
<keyword evidence="5" id="KW-1133">Transmembrane helix</keyword>
<dbReference type="InterPro" id="IPR039163">
    <property type="entry name" value="EMC7"/>
</dbReference>
<dbReference type="InterPro" id="IPR013784">
    <property type="entry name" value="Carb-bd-like_fold"/>
</dbReference>
<comment type="similarity">
    <text evidence="2">Belongs to the EMC7 family.</text>
</comment>
<evidence type="ECO:0000313" key="10">
    <source>
        <dbReference type="EMBL" id="CAD9547943.1"/>
    </source>
</evidence>
<dbReference type="GO" id="GO:0072546">
    <property type="term" value="C:EMC complex"/>
    <property type="evidence" value="ECO:0007669"/>
    <property type="project" value="TreeGrafter"/>
</dbReference>